<comment type="caution">
    <text evidence="1">The sequence shown here is derived from an EMBL/GenBank/DDBJ whole genome shotgun (WGS) entry which is preliminary data.</text>
</comment>
<name>A0A923MDB1_9BURK</name>
<dbReference type="RefSeq" id="WP_187085474.1">
    <property type="nucleotide sequence ID" value="NZ_JACORU010000019.1"/>
</dbReference>
<reference evidence="1" key="1">
    <citation type="submission" date="2020-08" db="EMBL/GenBank/DDBJ databases">
        <title>Ramlibacter sp. GTP1 16S ribosomal RNA gene genome sequencing and assembly.</title>
        <authorList>
            <person name="Kang M."/>
        </authorList>
    </citation>
    <scope>NUCLEOTIDE SEQUENCE</scope>
    <source>
        <strain evidence="1">GTP1</strain>
    </source>
</reference>
<sequence>MLATTTNSSGQNVLSRTKPGITFNLGMPGQYCDEESRLCQNWNREYSPWDGRYTQFDPMGLHDGPNGYIYVHGDPLRGTDPMGLANSAATFWMRGKEPPNKPPEETMCKPDQCFDPIDLKAGNGMCEPGDIMCAIAMQAAGLQEPYFYEKKRYSRLCLVSLGLFGKVGGVKAGNSVAGQVAASAEAAGATATGLNATLLNGAANAAKFWKHPAFTAAMAPLAIKELLDTCACEGK</sequence>
<dbReference type="InterPro" id="IPR050708">
    <property type="entry name" value="T6SS_VgrG/RHS"/>
</dbReference>
<dbReference type="InterPro" id="IPR022385">
    <property type="entry name" value="Rhs_assc_core"/>
</dbReference>
<keyword evidence="2" id="KW-1185">Reference proteome</keyword>
<dbReference type="PANTHER" id="PTHR32305:SF15">
    <property type="entry name" value="PROTEIN RHSA-RELATED"/>
    <property type="match status" value="1"/>
</dbReference>
<dbReference type="EMBL" id="JACORU010000019">
    <property type="protein sequence ID" value="MBC5768600.1"/>
    <property type="molecule type" value="Genomic_DNA"/>
</dbReference>
<evidence type="ECO:0000313" key="2">
    <source>
        <dbReference type="Proteomes" id="UP000596827"/>
    </source>
</evidence>
<evidence type="ECO:0000313" key="1">
    <source>
        <dbReference type="EMBL" id="MBC5768600.1"/>
    </source>
</evidence>
<organism evidence="1 2">
    <name type="scientific">Ramlibacter albus</name>
    <dbReference type="NCBI Taxonomy" id="2079448"/>
    <lineage>
        <taxon>Bacteria</taxon>
        <taxon>Pseudomonadati</taxon>
        <taxon>Pseudomonadota</taxon>
        <taxon>Betaproteobacteria</taxon>
        <taxon>Burkholderiales</taxon>
        <taxon>Comamonadaceae</taxon>
        <taxon>Ramlibacter</taxon>
    </lineage>
</organism>
<dbReference type="AlphaFoldDB" id="A0A923MDB1"/>
<protein>
    <submittedName>
        <fullName evidence="1">RHS repeat-associated core domain-containing protein</fullName>
    </submittedName>
</protein>
<accession>A0A923MDB1</accession>
<dbReference type="Gene3D" id="2.180.10.10">
    <property type="entry name" value="RHS repeat-associated core"/>
    <property type="match status" value="1"/>
</dbReference>
<dbReference type="PANTHER" id="PTHR32305">
    <property type="match status" value="1"/>
</dbReference>
<proteinExistence type="predicted"/>
<gene>
    <name evidence="1" type="ORF">H8R02_29330</name>
</gene>
<dbReference type="Proteomes" id="UP000596827">
    <property type="component" value="Unassembled WGS sequence"/>
</dbReference>
<dbReference type="PRINTS" id="PR00394">
    <property type="entry name" value="RHSPROTEIN"/>
</dbReference>
<dbReference type="NCBIfam" id="TIGR03696">
    <property type="entry name" value="Rhs_assc_core"/>
    <property type="match status" value="1"/>
</dbReference>